<evidence type="ECO:0000313" key="3">
    <source>
        <dbReference type="Proteomes" id="UP000199524"/>
    </source>
</evidence>
<gene>
    <name evidence="2" type="ORF">SAMN05216598_3520</name>
</gene>
<accession>A0A1H1WPC9</accession>
<reference evidence="3" key="1">
    <citation type="submission" date="2016-10" db="EMBL/GenBank/DDBJ databases">
        <authorList>
            <person name="Varghese N."/>
            <person name="Submissions S."/>
        </authorList>
    </citation>
    <scope>NUCLEOTIDE SEQUENCE [LARGE SCALE GENOMIC DNA]</scope>
    <source>
        <strain evidence="3">ATCC 23835</strain>
    </source>
</reference>
<feature type="region of interest" description="Disordered" evidence="1">
    <location>
        <begin position="135"/>
        <end position="157"/>
    </location>
</feature>
<feature type="region of interest" description="Disordered" evidence="1">
    <location>
        <begin position="70"/>
        <end position="107"/>
    </location>
</feature>
<dbReference type="Proteomes" id="UP000199524">
    <property type="component" value="Chromosome I"/>
</dbReference>
<proteinExistence type="predicted"/>
<sequence length="323" mass="37190">MKFDKAYCVSLDEKLTIYDVRDLNFDETVAFDSATQTFQCPNDACRNAFDAGNHLTTYNARRVRFKRTPHFKNTPNTRHLADCPYLSPETAPETLDPDQSPGEAEGEQNFPVELLLNRRVYNRRQAVPEAADLPAAAQVARPATDTGPHHSPRTAPTRTSVFAHPVECFVSNFANKDLLKRMPLTISDVSLNYNAFFKKVEYCQDRQGLIYWGRIKEIKDYKSSFSVVFDKPVWADRKRYSVNVYLSKSLIENYRQRTAFLEEIKSVIDQADDHLYCFFYGVTPELKEVPSKKNPEQTFSVFSCEIENLDHFLIRQAPDLETL</sequence>
<organism evidence="2 3">
    <name type="scientific">Pseudomonas asplenii</name>
    <dbReference type="NCBI Taxonomy" id="53407"/>
    <lineage>
        <taxon>Bacteria</taxon>
        <taxon>Pseudomonadati</taxon>
        <taxon>Pseudomonadota</taxon>
        <taxon>Gammaproteobacteria</taxon>
        <taxon>Pseudomonadales</taxon>
        <taxon>Pseudomonadaceae</taxon>
        <taxon>Pseudomonas</taxon>
    </lineage>
</organism>
<keyword evidence="3" id="KW-1185">Reference proteome</keyword>
<dbReference type="RefSeq" id="WP_090206980.1">
    <property type="nucleotide sequence ID" value="NZ_LT629777.1"/>
</dbReference>
<name>A0A1H1WPC9_9PSED</name>
<dbReference type="EMBL" id="LT629777">
    <property type="protein sequence ID" value="SDS98993.1"/>
    <property type="molecule type" value="Genomic_DNA"/>
</dbReference>
<evidence type="ECO:0000313" key="2">
    <source>
        <dbReference type="EMBL" id="SDS98993.1"/>
    </source>
</evidence>
<dbReference type="GeneID" id="300208456"/>
<protein>
    <submittedName>
        <fullName evidence="2">Uncharacterized protein</fullName>
    </submittedName>
</protein>
<dbReference type="AlphaFoldDB" id="A0A1H1WPC9"/>
<evidence type="ECO:0000256" key="1">
    <source>
        <dbReference type="SAM" id="MobiDB-lite"/>
    </source>
</evidence>